<keyword evidence="5" id="KW-0808">Transferase</keyword>
<dbReference type="PANTHER" id="PTHR46205:SF3">
    <property type="entry name" value="LOQUACIOUS, ISOFORM B"/>
    <property type="match status" value="1"/>
</dbReference>
<dbReference type="Proteomes" id="UP000694920">
    <property type="component" value="Unplaced"/>
</dbReference>
<dbReference type="InterPro" id="IPR051247">
    <property type="entry name" value="RLC_Component"/>
</dbReference>
<dbReference type="SMART" id="SM00358">
    <property type="entry name" value="DSRM"/>
    <property type="match status" value="1"/>
</dbReference>
<feature type="domain" description="DRBM" evidence="3">
    <location>
        <begin position="15"/>
        <end position="83"/>
    </location>
</feature>
<dbReference type="AlphaFoldDB" id="A0AAJ7BNE9"/>
<dbReference type="InterPro" id="IPR014720">
    <property type="entry name" value="dsRBD_dom"/>
</dbReference>
<dbReference type="GO" id="GO:0005634">
    <property type="term" value="C:nucleus"/>
    <property type="evidence" value="ECO:0007669"/>
    <property type="project" value="TreeGrafter"/>
</dbReference>
<gene>
    <name evidence="5" type="primary">LOC107264925</name>
</gene>
<dbReference type="GO" id="GO:0030422">
    <property type="term" value="P:siRNA processing"/>
    <property type="evidence" value="ECO:0007669"/>
    <property type="project" value="TreeGrafter"/>
</dbReference>
<dbReference type="GeneID" id="107264925"/>
<dbReference type="Pfam" id="PF00035">
    <property type="entry name" value="dsrm"/>
    <property type="match status" value="1"/>
</dbReference>
<dbReference type="GO" id="GO:0070578">
    <property type="term" value="C:RISC-loading complex"/>
    <property type="evidence" value="ECO:0007669"/>
    <property type="project" value="TreeGrafter"/>
</dbReference>
<evidence type="ECO:0000259" key="3">
    <source>
        <dbReference type="PROSITE" id="PS50137"/>
    </source>
</evidence>
<dbReference type="PROSITE" id="PS50137">
    <property type="entry name" value="DS_RBD"/>
    <property type="match status" value="1"/>
</dbReference>
<keyword evidence="5" id="KW-0418">Kinase</keyword>
<dbReference type="Gene3D" id="3.30.160.20">
    <property type="match status" value="1"/>
</dbReference>
<evidence type="ECO:0000256" key="2">
    <source>
        <dbReference type="PROSITE-ProRule" id="PRU00266"/>
    </source>
</evidence>
<protein>
    <submittedName>
        <fullName evidence="5">Interferon-inducible double-stranded RNA-dependent protein kinase activator A homolog</fullName>
    </submittedName>
</protein>
<dbReference type="GO" id="GO:0070920">
    <property type="term" value="P:regulation of regulatory ncRNA processing"/>
    <property type="evidence" value="ECO:0007669"/>
    <property type="project" value="TreeGrafter"/>
</dbReference>
<dbReference type="PANTHER" id="PTHR46205">
    <property type="entry name" value="LOQUACIOUS, ISOFORM B"/>
    <property type="match status" value="1"/>
</dbReference>
<evidence type="ECO:0000313" key="5">
    <source>
        <dbReference type="RefSeq" id="XP_015589648.1"/>
    </source>
</evidence>
<organism evidence="4 5">
    <name type="scientific">Cephus cinctus</name>
    <name type="common">Wheat stem sawfly</name>
    <dbReference type="NCBI Taxonomy" id="211228"/>
    <lineage>
        <taxon>Eukaryota</taxon>
        <taxon>Metazoa</taxon>
        <taxon>Ecdysozoa</taxon>
        <taxon>Arthropoda</taxon>
        <taxon>Hexapoda</taxon>
        <taxon>Insecta</taxon>
        <taxon>Pterygota</taxon>
        <taxon>Neoptera</taxon>
        <taxon>Endopterygota</taxon>
        <taxon>Hymenoptera</taxon>
        <taxon>Cephoidea</taxon>
        <taxon>Cephidae</taxon>
        <taxon>Cephus</taxon>
    </lineage>
</organism>
<dbReference type="KEGG" id="ccin:107264925"/>
<proteinExistence type="predicted"/>
<accession>A0AAJ7BNE9</accession>
<evidence type="ECO:0000313" key="4">
    <source>
        <dbReference type="Proteomes" id="UP000694920"/>
    </source>
</evidence>
<keyword evidence="4" id="KW-1185">Reference proteome</keyword>
<name>A0AAJ7BNE9_CEPCN</name>
<dbReference type="GO" id="GO:0016301">
    <property type="term" value="F:kinase activity"/>
    <property type="evidence" value="ECO:0007669"/>
    <property type="project" value="UniProtKB-KW"/>
</dbReference>
<evidence type="ECO:0000256" key="1">
    <source>
        <dbReference type="ARBA" id="ARBA00022884"/>
    </source>
</evidence>
<reference evidence="5" key="1">
    <citation type="submission" date="2025-08" db="UniProtKB">
        <authorList>
            <consortium name="RefSeq"/>
        </authorList>
    </citation>
    <scope>IDENTIFICATION</scope>
</reference>
<dbReference type="RefSeq" id="XP_015589648.1">
    <property type="nucleotide sequence ID" value="XM_015734162.2"/>
</dbReference>
<dbReference type="GO" id="GO:0035197">
    <property type="term" value="F:siRNA binding"/>
    <property type="evidence" value="ECO:0007669"/>
    <property type="project" value="TreeGrafter"/>
</dbReference>
<dbReference type="GO" id="GO:0016442">
    <property type="term" value="C:RISC complex"/>
    <property type="evidence" value="ECO:0007669"/>
    <property type="project" value="TreeGrafter"/>
</dbReference>
<dbReference type="CDD" id="cd00048">
    <property type="entry name" value="DSRM_SF"/>
    <property type="match status" value="1"/>
</dbReference>
<dbReference type="SUPFAM" id="SSF54768">
    <property type="entry name" value="dsRNA-binding domain-like"/>
    <property type="match status" value="1"/>
</dbReference>
<sequence>MYNAGAEIVQGESKSSISMLQEFMMKGMKQLPNYTLIHDGGGTHLSSFTIRVECNGESVEATASSKKEAKHKAAQAMLNLLSKELVIKKSESVVPSSEIKSVNIIPHEVTFVNSAFNSIGKLQQ</sequence>
<dbReference type="GO" id="GO:0005737">
    <property type="term" value="C:cytoplasm"/>
    <property type="evidence" value="ECO:0007669"/>
    <property type="project" value="TreeGrafter"/>
</dbReference>
<dbReference type="GO" id="GO:0003725">
    <property type="term" value="F:double-stranded RNA binding"/>
    <property type="evidence" value="ECO:0007669"/>
    <property type="project" value="TreeGrafter"/>
</dbReference>
<keyword evidence="1 2" id="KW-0694">RNA-binding</keyword>